<dbReference type="SUPFAM" id="SSF109854">
    <property type="entry name" value="DinB/YfiT-like putative metalloenzymes"/>
    <property type="match status" value="1"/>
</dbReference>
<feature type="domain" description="DinB-like" evidence="1">
    <location>
        <begin position="31"/>
        <end position="120"/>
    </location>
</feature>
<dbReference type="EMBL" id="CP141615">
    <property type="protein sequence ID" value="WRP18872.1"/>
    <property type="molecule type" value="Genomic_DNA"/>
</dbReference>
<organism evidence="2 3">
    <name type="scientific">Carboxydichorda subterranea</name>
    <dbReference type="NCBI Taxonomy" id="3109565"/>
    <lineage>
        <taxon>Bacteria</taxon>
        <taxon>Bacillati</taxon>
        <taxon>Bacillota</taxon>
        <taxon>Limnochordia</taxon>
        <taxon>Limnochordales</taxon>
        <taxon>Geochordaceae</taxon>
        <taxon>Carboxydichorda</taxon>
    </lineage>
</organism>
<evidence type="ECO:0000313" key="3">
    <source>
        <dbReference type="Proteomes" id="UP001332192"/>
    </source>
</evidence>
<sequence>MSDALGAALRDAVERLFDGRNYSHAPIWRQVKDLSAEQALWRPSPERHCIREIVRHVAIWKQRFMDSLAGRPAAPLDRDWGPPQRPDAAAWAAELEGFAALQRAWVETYGAFTPQALLAPDAEGRFERFA</sequence>
<keyword evidence="3" id="KW-1185">Reference proteome</keyword>
<dbReference type="InterPro" id="IPR024775">
    <property type="entry name" value="DinB-like"/>
</dbReference>
<gene>
    <name evidence="2" type="ORF">U7230_07740</name>
</gene>
<dbReference type="Gene3D" id="1.20.120.450">
    <property type="entry name" value="dinb family like domain"/>
    <property type="match status" value="1"/>
</dbReference>
<accession>A0ABZ1C1M1</accession>
<evidence type="ECO:0000313" key="2">
    <source>
        <dbReference type="EMBL" id="WRP18872.1"/>
    </source>
</evidence>
<reference evidence="2 3" key="1">
    <citation type="journal article" date="2024" name="Front. Microbiol.">
        <title>Novel thermophilic genera Geochorda gen. nov. and Carboxydochorda gen. nov. from the deep terrestrial subsurface reveal the ecophysiological diversity in the class Limnochordia.</title>
        <authorList>
            <person name="Karnachuk O.V."/>
            <person name="Lukina A.P."/>
            <person name="Avakyan M.R."/>
            <person name="Kadnikov V.V."/>
            <person name="Begmatov S."/>
            <person name="Beletsky A.V."/>
            <person name="Vlasova K.G."/>
            <person name="Novikov A.A."/>
            <person name="Shcherbakova V.A."/>
            <person name="Mardanov A.V."/>
            <person name="Ravin N.V."/>
        </authorList>
    </citation>
    <scope>NUCLEOTIDE SEQUENCE [LARGE SCALE GENOMIC DNA]</scope>
    <source>
        <strain evidence="2 3">L945</strain>
    </source>
</reference>
<dbReference type="InterPro" id="IPR034660">
    <property type="entry name" value="DinB/YfiT-like"/>
</dbReference>
<evidence type="ECO:0000259" key="1">
    <source>
        <dbReference type="Pfam" id="PF12867"/>
    </source>
</evidence>
<dbReference type="Proteomes" id="UP001332192">
    <property type="component" value="Chromosome"/>
</dbReference>
<dbReference type="RefSeq" id="WP_324718142.1">
    <property type="nucleotide sequence ID" value="NZ_CP141615.1"/>
</dbReference>
<name>A0ABZ1C1M1_9FIRM</name>
<proteinExistence type="predicted"/>
<dbReference type="Pfam" id="PF12867">
    <property type="entry name" value="DinB_2"/>
    <property type="match status" value="1"/>
</dbReference>
<protein>
    <submittedName>
        <fullName evidence="2">DinB family protein</fullName>
    </submittedName>
</protein>